<accession>A0A8X6TR27</accession>
<protein>
    <submittedName>
        <fullName evidence="1">Uncharacterized protein</fullName>
    </submittedName>
</protein>
<dbReference type="EMBL" id="BMAW01015059">
    <property type="protein sequence ID" value="GFT41791.1"/>
    <property type="molecule type" value="Genomic_DNA"/>
</dbReference>
<keyword evidence="2" id="KW-1185">Reference proteome</keyword>
<proteinExistence type="predicted"/>
<dbReference type="Proteomes" id="UP000887013">
    <property type="component" value="Unassembled WGS sequence"/>
</dbReference>
<organism evidence="1 2">
    <name type="scientific">Nephila pilipes</name>
    <name type="common">Giant wood spider</name>
    <name type="synonym">Nephila maculata</name>
    <dbReference type="NCBI Taxonomy" id="299642"/>
    <lineage>
        <taxon>Eukaryota</taxon>
        <taxon>Metazoa</taxon>
        <taxon>Ecdysozoa</taxon>
        <taxon>Arthropoda</taxon>
        <taxon>Chelicerata</taxon>
        <taxon>Arachnida</taxon>
        <taxon>Araneae</taxon>
        <taxon>Araneomorphae</taxon>
        <taxon>Entelegynae</taxon>
        <taxon>Araneoidea</taxon>
        <taxon>Nephilidae</taxon>
        <taxon>Nephila</taxon>
    </lineage>
</organism>
<name>A0A8X6TR27_NEPPI</name>
<reference evidence="1" key="1">
    <citation type="submission" date="2020-08" db="EMBL/GenBank/DDBJ databases">
        <title>Multicomponent nature underlies the extraordinary mechanical properties of spider dragline silk.</title>
        <authorList>
            <person name="Kono N."/>
            <person name="Nakamura H."/>
            <person name="Mori M."/>
            <person name="Yoshida Y."/>
            <person name="Ohtoshi R."/>
            <person name="Malay A.D."/>
            <person name="Moran D.A.P."/>
            <person name="Tomita M."/>
            <person name="Numata K."/>
            <person name="Arakawa K."/>
        </authorList>
    </citation>
    <scope>NUCLEOTIDE SEQUENCE</scope>
</reference>
<evidence type="ECO:0000313" key="2">
    <source>
        <dbReference type="Proteomes" id="UP000887013"/>
    </source>
</evidence>
<gene>
    <name evidence="1" type="ORF">NPIL_107391</name>
</gene>
<comment type="caution">
    <text evidence="1">The sequence shown here is derived from an EMBL/GenBank/DDBJ whole genome shotgun (WGS) entry which is preliminary data.</text>
</comment>
<sequence length="100" mass="11055">MHISDYSKLLNLFHSTLMAQGDCYHSHQTLHHSKINIAEKVDTVTPSRIYCTSLVSQFHVDVEDASTSCGRPPMSHRVVPFVPLAVPVCSGLSRIASHPD</sequence>
<dbReference type="AlphaFoldDB" id="A0A8X6TR27"/>
<evidence type="ECO:0000313" key="1">
    <source>
        <dbReference type="EMBL" id="GFT41791.1"/>
    </source>
</evidence>